<keyword evidence="3" id="KW-1185">Reference proteome</keyword>
<evidence type="ECO:0000313" key="3">
    <source>
        <dbReference type="Proteomes" id="UP000250796"/>
    </source>
</evidence>
<evidence type="ECO:0000256" key="1">
    <source>
        <dbReference type="SAM" id="MobiDB-lite"/>
    </source>
</evidence>
<evidence type="ECO:0000313" key="2">
    <source>
        <dbReference type="EMBL" id="SSC14105.1"/>
    </source>
</evidence>
<protein>
    <submittedName>
        <fullName evidence="2">Uncharacterized protein</fullName>
    </submittedName>
</protein>
<accession>A0A7Z7LIJ8</accession>
<dbReference type="Proteomes" id="UP000250796">
    <property type="component" value="Chromosome MESINF"/>
</dbReference>
<sequence>MATRLSRLSISVATHTHEKNTNRTSTGVLKKRPPDRFYHVANEGPCLLK</sequence>
<organism evidence="2 3">
    <name type="scientific">Mesotoga infera</name>
    <dbReference type="NCBI Taxonomy" id="1236046"/>
    <lineage>
        <taxon>Bacteria</taxon>
        <taxon>Thermotogati</taxon>
        <taxon>Thermotogota</taxon>
        <taxon>Thermotogae</taxon>
        <taxon>Kosmotogales</taxon>
        <taxon>Kosmotogaceae</taxon>
        <taxon>Mesotoga</taxon>
    </lineage>
</organism>
<dbReference type="EMBL" id="LS974202">
    <property type="protein sequence ID" value="SSC14105.1"/>
    <property type="molecule type" value="Genomic_DNA"/>
</dbReference>
<feature type="region of interest" description="Disordered" evidence="1">
    <location>
        <begin position="1"/>
        <end position="32"/>
    </location>
</feature>
<reference evidence="2 3" key="1">
    <citation type="submission" date="2017-01" db="EMBL/GenBank/DDBJ databases">
        <authorList>
            <person name="Erauso G."/>
        </authorList>
    </citation>
    <scope>NUCLEOTIDE SEQUENCE [LARGE SCALE GENOMIC DNA]</scope>
    <source>
        <strain evidence="2">MESINF1</strain>
    </source>
</reference>
<gene>
    <name evidence="2" type="ORF">MESINF_2665</name>
</gene>
<proteinExistence type="predicted"/>
<dbReference type="AlphaFoldDB" id="A0A7Z7LIJ8"/>
<feature type="compositionally biased region" description="Polar residues" evidence="1">
    <location>
        <begin position="1"/>
        <end position="14"/>
    </location>
</feature>
<dbReference type="KEGG" id="minf:MESINF_2665"/>
<name>A0A7Z7LIJ8_9BACT</name>